<dbReference type="OrthoDB" id="340962at2759"/>
<dbReference type="InterPro" id="IPR006671">
    <property type="entry name" value="Cyclin_N"/>
</dbReference>
<evidence type="ECO:0000313" key="6">
    <source>
        <dbReference type="EMBL" id="OQO04585.1"/>
    </source>
</evidence>
<dbReference type="SUPFAM" id="SSF47954">
    <property type="entry name" value="Cyclin-like"/>
    <property type="match status" value="2"/>
</dbReference>
<dbReference type="Pfam" id="PF16899">
    <property type="entry name" value="Cyclin_C_2"/>
    <property type="match status" value="1"/>
</dbReference>
<accession>A0A1V8SZI4</accession>
<dbReference type="InterPro" id="IPR036915">
    <property type="entry name" value="Cyclin-like_sf"/>
</dbReference>
<gene>
    <name evidence="6" type="ORF">B0A48_09507</name>
</gene>
<keyword evidence="2" id="KW-0195">Cyclin</keyword>
<dbReference type="InterPro" id="IPR031658">
    <property type="entry name" value="Cyclin_C_2"/>
</dbReference>
<evidence type="ECO:0000256" key="1">
    <source>
        <dbReference type="ARBA" id="ARBA00014912"/>
    </source>
</evidence>
<dbReference type="InParanoid" id="A0A1V8SZI4"/>
<dbReference type="AlphaFoldDB" id="A0A1V8SZI4"/>
<sequence length="384" mass="43109">MTIDLPPEVRAMTEDTVYRTSSQYRLWSFSPESLAALRKKTHELAVERIQQQRMNDGEDSSASDGDDVGFLTLEEELLLVQRACETIRASTDMLSWPAQVKATAVQYLRRFYLSNSPLTYPPKDIYKTCLYLANKTESLHVEVSDFAYQMGKSNPAEILAAEYKVMQALRFTLDVRQPNRGLKGIHVELQNMAEGLPNSETKDEMRMLVFPGVEARSEWRPPKTAEARHVRDRVDAAYAAARELLDAPALLTDVYFLYTPSQIAFAAMQIADPTLISWFFTSRLPLQSPTRPTILATVRACADMLADFSEGQLLSKEQRGKLEAQLEKCRDPSTRDMIKSHMAKKGGETVVNDEKAKKRKMEREAGTKEGADVFGPGLTIGNGA</sequence>
<evidence type="ECO:0000256" key="3">
    <source>
        <dbReference type="SAM" id="MobiDB-lite"/>
    </source>
</evidence>
<feature type="compositionally biased region" description="Basic and acidic residues" evidence="3">
    <location>
        <begin position="352"/>
        <end position="371"/>
    </location>
</feature>
<dbReference type="PANTHER" id="PTHR10026">
    <property type="entry name" value="CYCLIN"/>
    <property type="match status" value="1"/>
</dbReference>
<dbReference type="InterPro" id="IPR043198">
    <property type="entry name" value="Cyclin/Ssn8"/>
</dbReference>
<reference evidence="7" key="1">
    <citation type="submission" date="2017-03" db="EMBL/GenBank/DDBJ databases">
        <title>Genomes of endolithic fungi from Antarctica.</title>
        <authorList>
            <person name="Coleine C."/>
            <person name="Masonjones S."/>
            <person name="Stajich J.E."/>
        </authorList>
    </citation>
    <scope>NUCLEOTIDE SEQUENCE [LARGE SCALE GENOMIC DNA]</scope>
    <source>
        <strain evidence="7">CCFEE 5527</strain>
    </source>
</reference>
<dbReference type="Gene3D" id="1.10.472.10">
    <property type="entry name" value="Cyclin-like"/>
    <property type="match status" value="2"/>
</dbReference>
<proteinExistence type="predicted"/>
<protein>
    <recommendedName>
        <fullName evidence="1">RNA polymerase II holoenzyme cyclin-like subunit</fullName>
    </recommendedName>
</protein>
<organism evidence="6 7">
    <name type="scientific">Cryoendolithus antarcticus</name>
    <dbReference type="NCBI Taxonomy" id="1507870"/>
    <lineage>
        <taxon>Eukaryota</taxon>
        <taxon>Fungi</taxon>
        <taxon>Dikarya</taxon>
        <taxon>Ascomycota</taxon>
        <taxon>Pezizomycotina</taxon>
        <taxon>Dothideomycetes</taxon>
        <taxon>Dothideomycetidae</taxon>
        <taxon>Cladosporiales</taxon>
        <taxon>Cladosporiaceae</taxon>
        <taxon>Cryoendolithus</taxon>
    </lineage>
</organism>
<dbReference type="EMBL" id="NAJO01000021">
    <property type="protein sequence ID" value="OQO04585.1"/>
    <property type="molecule type" value="Genomic_DNA"/>
</dbReference>
<evidence type="ECO:0000256" key="2">
    <source>
        <dbReference type="ARBA" id="ARBA00023127"/>
    </source>
</evidence>
<dbReference type="CDD" id="cd20525">
    <property type="entry name" value="CYCLIN_CCNH_rpt2"/>
    <property type="match status" value="1"/>
</dbReference>
<feature type="domain" description="Cyclin N-terminal" evidence="4">
    <location>
        <begin position="99"/>
        <end position="173"/>
    </location>
</feature>
<evidence type="ECO:0000259" key="5">
    <source>
        <dbReference type="Pfam" id="PF16899"/>
    </source>
</evidence>
<dbReference type="Proteomes" id="UP000192596">
    <property type="component" value="Unassembled WGS sequence"/>
</dbReference>
<evidence type="ECO:0000259" key="4">
    <source>
        <dbReference type="Pfam" id="PF00134"/>
    </source>
</evidence>
<evidence type="ECO:0000313" key="7">
    <source>
        <dbReference type="Proteomes" id="UP000192596"/>
    </source>
</evidence>
<dbReference type="STRING" id="1507870.A0A1V8SZI4"/>
<keyword evidence="7" id="KW-1185">Reference proteome</keyword>
<dbReference type="CDD" id="cd20524">
    <property type="entry name" value="CYCLIN_CCNH_rpt1"/>
    <property type="match status" value="1"/>
</dbReference>
<comment type="caution">
    <text evidence="6">The sequence shown here is derived from an EMBL/GenBank/DDBJ whole genome shotgun (WGS) entry which is preliminary data.</text>
</comment>
<dbReference type="GO" id="GO:0016538">
    <property type="term" value="F:cyclin-dependent protein serine/threonine kinase regulator activity"/>
    <property type="evidence" value="ECO:0007669"/>
    <property type="project" value="InterPro"/>
</dbReference>
<dbReference type="FunCoup" id="A0A1V8SZI4">
    <property type="interactions" value="1710"/>
</dbReference>
<dbReference type="GO" id="GO:0006357">
    <property type="term" value="P:regulation of transcription by RNA polymerase II"/>
    <property type="evidence" value="ECO:0007669"/>
    <property type="project" value="InterPro"/>
</dbReference>
<feature type="region of interest" description="Disordered" evidence="3">
    <location>
        <begin position="348"/>
        <end position="384"/>
    </location>
</feature>
<feature type="domain" description="Cyclin C-terminal" evidence="5">
    <location>
        <begin position="177"/>
        <end position="305"/>
    </location>
</feature>
<name>A0A1V8SZI4_9PEZI</name>
<dbReference type="Pfam" id="PF00134">
    <property type="entry name" value="Cyclin_N"/>
    <property type="match status" value="1"/>
</dbReference>